<dbReference type="Proteomes" id="UP001515480">
    <property type="component" value="Unassembled WGS sequence"/>
</dbReference>
<dbReference type="EMBL" id="JBGBPQ010000021">
    <property type="protein sequence ID" value="KAL1503671.1"/>
    <property type="molecule type" value="Genomic_DNA"/>
</dbReference>
<evidence type="ECO:0000313" key="2">
    <source>
        <dbReference type="Proteomes" id="UP001515480"/>
    </source>
</evidence>
<organism evidence="1 2">
    <name type="scientific">Prymnesium parvum</name>
    <name type="common">Toxic golden alga</name>
    <dbReference type="NCBI Taxonomy" id="97485"/>
    <lineage>
        <taxon>Eukaryota</taxon>
        <taxon>Haptista</taxon>
        <taxon>Haptophyta</taxon>
        <taxon>Prymnesiophyceae</taxon>
        <taxon>Prymnesiales</taxon>
        <taxon>Prymnesiaceae</taxon>
        <taxon>Prymnesium</taxon>
    </lineage>
</organism>
<keyword evidence="2" id="KW-1185">Reference proteome</keyword>
<reference evidence="1 2" key="1">
    <citation type="journal article" date="2024" name="Science">
        <title>Giant polyketide synthase enzymes in the biosynthesis of giant marine polyether toxins.</title>
        <authorList>
            <person name="Fallon T.R."/>
            <person name="Shende V.V."/>
            <person name="Wierzbicki I.H."/>
            <person name="Pendleton A.L."/>
            <person name="Watervoot N.F."/>
            <person name="Auber R.P."/>
            <person name="Gonzalez D.J."/>
            <person name="Wisecaver J.H."/>
            <person name="Moore B.S."/>
        </authorList>
    </citation>
    <scope>NUCLEOTIDE SEQUENCE [LARGE SCALE GENOMIC DNA]</scope>
    <source>
        <strain evidence="1 2">12B1</strain>
    </source>
</reference>
<sequence length="71" mass="7857">MQLKDLNDLNVTESAGAEEIDRALDVVEATWPRIIDYDQQNPKASIEFALNLIRSASPSSNRIRGRSLGSV</sequence>
<gene>
    <name evidence="1" type="ORF">AB1Y20_012144</name>
</gene>
<dbReference type="AlphaFoldDB" id="A0AB34IMM4"/>
<accession>A0AB34IMM4</accession>
<protein>
    <submittedName>
        <fullName evidence="1">Uncharacterized protein</fullName>
    </submittedName>
</protein>
<proteinExistence type="predicted"/>
<evidence type="ECO:0000313" key="1">
    <source>
        <dbReference type="EMBL" id="KAL1503671.1"/>
    </source>
</evidence>
<name>A0AB34IMM4_PRYPA</name>
<comment type="caution">
    <text evidence="1">The sequence shown here is derived from an EMBL/GenBank/DDBJ whole genome shotgun (WGS) entry which is preliminary data.</text>
</comment>